<dbReference type="GO" id="GO:0003677">
    <property type="term" value="F:DNA binding"/>
    <property type="evidence" value="ECO:0007669"/>
    <property type="project" value="InterPro"/>
</dbReference>
<reference evidence="2" key="1">
    <citation type="journal article" date="2021" name="PeerJ">
        <title>Extensive microbial diversity within the chicken gut microbiome revealed by metagenomics and culture.</title>
        <authorList>
            <person name="Gilroy R."/>
            <person name="Ravi A."/>
            <person name="Getino M."/>
            <person name="Pursley I."/>
            <person name="Horton D.L."/>
            <person name="Alikhan N.F."/>
            <person name="Baker D."/>
            <person name="Gharbi K."/>
            <person name="Hall N."/>
            <person name="Watson M."/>
            <person name="Adriaenssens E.M."/>
            <person name="Foster-Nyarko E."/>
            <person name="Jarju S."/>
            <person name="Secka A."/>
            <person name="Antonio M."/>
            <person name="Oren A."/>
            <person name="Chaudhuri R.R."/>
            <person name="La Ragione R."/>
            <person name="Hildebrand F."/>
            <person name="Pallen M.J."/>
        </authorList>
    </citation>
    <scope>NUCLEOTIDE SEQUENCE</scope>
    <source>
        <strain evidence="2">1719</strain>
    </source>
</reference>
<comment type="caution">
    <text evidence="2">The sequence shown here is derived from an EMBL/GenBank/DDBJ whole genome shotgun (WGS) entry which is preliminary data.</text>
</comment>
<dbReference type="AlphaFoldDB" id="A0A9D2AXZ3"/>
<evidence type="ECO:0000259" key="1">
    <source>
        <dbReference type="PROSITE" id="PS50943"/>
    </source>
</evidence>
<dbReference type="SMART" id="SM00530">
    <property type="entry name" value="HTH_XRE"/>
    <property type="match status" value="1"/>
</dbReference>
<dbReference type="InterPro" id="IPR010982">
    <property type="entry name" value="Lambda_DNA-bd_dom_sf"/>
</dbReference>
<sequence>MRSRTPVILPRHQRFLETMGEQLKLARKRRKLTMQQVSERAGISRTTLTSIEKGDPSVALGSYFNVLRTYGLTEDILKLGADDVLGQKLRDLELL</sequence>
<feature type="domain" description="HTH cro/C1-type" evidence="1">
    <location>
        <begin position="23"/>
        <end position="77"/>
    </location>
</feature>
<dbReference type="Pfam" id="PF01381">
    <property type="entry name" value="HTH_3"/>
    <property type="match status" value="1"/>
</dbReference>
<proteinExistence type="predicted"/>
<organism evidence="2 3">
    <name type="scientific">Candidatus Sphingobacterium stercoripullorum</name>
    <dbReference type="NCBI Taxonomy" id="2838759"/>
    <lineage>
        <taxon>Bacteria</taxon>
        <taxon>Pseudomonadati</taxon>
        <taxon>Bacteroidota</taxon>
        <taxon>Sphingobacteriia</taxon>
        <taxon>Sphingobacteriales</taxon>
        <taxon>Sphingobacteriaceae</taxon>
        <taxon>Sphingobacterium</taxon>
    </lineage>
</organism>
<dbReference type="Proteomes" id="UP000824156">
    <property type="component" value="Unassembled WGS sequence"/>
</dbReference>
<accession>A0A9D2AXZ3</accession>
<reference evidence="2" key="2">
    <citation type="submission" date="2021-04" db="EMBL/GenBank/DDBJ databases">
        <authorList>
            <person name="Gilroy R."/>
        </authorList>
    </citation>
    <scope>NUCLEOTIDE SEQUENCE</scope>
    <source>
        <strain evidence="2">1719</strain>
    </source>
</reference>
<evidence type="ECO:0000313" key="2">
    <source>
        <dbReference type="EMBL" id="HIX54040.1"/>
    </source>
</evidence>
<name>A0A9D2AXZ3_9SPHI</name>
<evidence type="ECO:0000313" key="3">
    <source>
        <dbReference type="Proteomes" id="UP000824156"/>
    </source>
</evidence>
<dbReference type="CDD" id="cd00093">
    <property type="entry name" value="HTH_XRE"/>
    <property type="match status" value="1"/>
</dbReference>
<dbReference type="Gene3D" id="1.10.260.40">
    <property type="entry name" value="lambda repressor-like DNA-binding domains"/>
    <property type="match status" value="1"/>
</dbReference>
<gene>
    <name evidence="2" type="ORF">H9853_03370</name>
</gene>
<dbReference type="EMBL" id="DXEZ01000098">
    <property type="protein sequence ID" value="HIX54040.1"/>
    <property type="molecule type" value="Genomic_DNA"/>
</dbReference>
<dbReference type="SUPFAM" id="SSF47413">
    <property type="entry name" value="lambda repressor-like DNA-binding domains"/>
    <property type="match status" value="1"/>
</dbReference>
<dbReference type="InterPro" id="IPR001387">
    <property type="entry name" value="Cro/C1-type_HTH"/>
</dbReference>
<dbReference type="PROSITE" id="PS50943">
    <property type="entry name" value="HTH_CROC1"/>
    <property type="match status" value="1"/>
</dbReference>
<protein>
    <submittedName>
        <fullName evidence="2">Helix-turn-helix domain-containing protein</fullName>
    </submittedName>
</protein>